<evidence type="ECO:0000313" key="2">
    <source>
        <dbReference type="EMBL" id="PTX15114.1"/>
    </source>
</evidence>
<accession>A0A2T5YEH4</accession>
<evidence type="ECO:0000313" key="3">
    <source>
        <dbReference type="Proteomes" id="UP000244225"/>
    </source>
</evidence>
<dbReference type="RefSeq" id="WP_108212716.1">
    <property type="nucleotide sequence ID" value="NZ_QBKI01000008.1"/>
</dbReference>
<feature type="signal peptide" evidence="1">
    <location>
        <begin position="1"/>
        <end position="20"/>
    </location>
</feature>
<evidence type="ECO:0008006" key="4">
    <source>
        <dbReference type="Google" id="ProtNLM"/>
    </source>
</evidence>
<reference evidence="2 3" key="1">
    <citation type="submission" date="2018-04" db="EMBL/GenBank/DDBJ databases">
        <title>Genomic Encyclopedia of Archaeal and Bacterial Type Strains, Phase II (KMG-II): from individual species to whole genera.</title>
        <authorList>
            <person name="Goeker M."/>
        </authorList>
    </citation>
    <scope>NUCLEOTIDE SEQUENCE [LARGE SCALE GENOMIC DNA]</scope>
    <source>
        <strain evidence="2 3">DSM 100162</strain>
    </source>
</reference>
<sequence length="323" mass="36085">MKKVLNYSLLMFLISLLIFACSKEEEVNPTASLESSSASNSEIGYVNIDGYKVGCLKYKDGKWSFEVKKGYDAYSLYHLSLKLYNCKGEHIKLDKYKLEYAKIVIGGKTFSVKDGDFKLEFEHENCDYEKEEGVLKFKILNNELNYALKENKATFYFKLKDADKMLSGAKVYIKTKKGCFKGHIKTCEDYCKKPEEPKACPYTQGYWKTHGPGDCAKGNNSNEWPQQVNANGLTLGEETYNANELCAILNTPVQGTNLGLAHQLIAALLNQANGAYVSDDVQSCIDDAQAWLSENGGIYGTETNNDLTECLADFNESGGENCD</sequence>
<dbReference type="OrthoDB" id="848102at2"/>
<organism evidence="2 3">
    <name type="scientific">Pontibacter mucosus</name>
    <dbReference type="NCBI Taxonomy" id="1649266"/>
    <lineage>
        <taxon>Bacteria</taxon>
        <taxon>Pseudomonadati</taxon>
        <taxon>Bacteroidota</taxon>
        <taxon>Cytophagia</taxon>
        <taxon>Cytophagales</taxon>
        <taxon>Hymenobacteraceae</taxon>
        <taxon>Pontibacter</taxon>
    </lineage>
</organism>
<name>A0A2T5YEH4_9BACT</name>
<dbReference type="AlphaFoldDB" id="A0A2T5YEH4"/>
<dbReference type="Proteomes" id="UP000244225">
    <property type="component" value="Unassembled WGS sequence"/>
</dbReference>
<protein>
    <recommendedName>
        <fullName evidence="4">Lipoprotein</fullName>
    </recommendedName>
</protein>
<keyword evidence="1" id="KW-0732">Signal</keyword>
<proteinExistence type="predicted"/>
<keyword evidence="3" id="KW-1185">Reference proteome</keyword>
<feature type="chain" id="PRO_5015593762" description="Lipoprotein" evidence="1">
    <location>
        <begin position="21"/>
        <end position="323"/>
    </location>
</feature>
<dbReference type="PROSITE" id="PS51257">
    <property type="entry name" value="PROKAR_LIPOPROTEIN"/>
    <property type="match status" value="1"/>
</dbReference>
<evidence type="ECO:0000256" key="1">
    <source>
        <dbReference type="SAM" id="SignalP"/>
    </source>
</evidence>
<gene>
    <name evidence="2" type="ORF">C8N40_1081</name>
</gene>
<dbReference type="EMBL" id="QBKI01000008">
    <property type="protein sequence ID" value="PTX15114.1"/>
    <property type="molecule type" value="Genomic_DNA"/>
</dbReference>
<comment type="caution">
    <text evidence="2">The sequence shown here is derived from an EMBL/GenBank/DDBJ whole genome shotgun (WGS) entry which is preliminary data.</text>
</comment>